<evidence type="ECO:0000256" key="1">
    <source>
        <dbReference type="ARBA" id="ARBA00005375"/>
    </source>
</evidence>
<dbReference type="SUPFAM" id="SSF53254">
    <property type="entry name" value="Phosphoglycerate mutase-like"/>
    <property type="match status" value="1"/>
</dbReference>
<feature type="transmembrane region" description="Helical" evidence="2">
    <location>
        <begin position="424"/>
        <end position="449"/>
    </location>
</feature>
<sequence>MRPQALLPLTLLPSLSSAAETILGLYIFSRHGDRTAKATPPTLLTDLGYSEVFSSGTWFRDQYIANGSTSQIHGIAPDIVKQAQIVASAPLDDVLMPSCLGFLQGLYPPVGPTLGSQTLGNGTVVQVPLNGFQIIPVATVTSGTGSEDSAWLQGSDNCAKAIVSSNDYFDSPEYMALENSTMGFYTSLEPVINSTFAANQTSFKNAYSIFDYINVAEIHNSTIPSSNLLTNSTLFQIRTLADTHEFNLAYNASDPIRAITGATLAAQFVQALNNTITTGGKAPLNIQFGAYGGFQSFFGLANLTSANSDFYGIPDYASTMTFELFTTAAPEPFPAVEDLSVRFLFHNGTTGNNSVPVAYPLFGQSNTTLSWNDFVNGMNSFAVGSQSQWCQACGNSTGVCASPDSNPGPVTGEIGSGSGGISKAVAGVIGAMVTLAVILGVEALIMLVAGLRLAKKNRVGGGAATGETVTPKA</sequence>
<dbReference type="InterPro" id="IPR050645">
    <property type="entry name" value="Histidine_acid_phosphatase"/>
</dbReference>
<dbReference type="GO" id="GO:0016791">
    <property type="term" value="F:phosphatase activity"/>
    <property type="evidence" value="ECO:0007669"/>
    <property type="project" value="TreeGrafter"/>
</dbReference>
<keyword evidence="2" id="KW-0472">Membrane</keyword>
<evidence type="ECO:0000256" key="3">
    <source>
        <dbReference type="SAM" id="SignalP"/>
    </source>
</evidence>
<keyword evidence="2" id="KW-0812">Transmembrane</keyword>
<name>A0AA39U591_9LECA</name>
<reference evidence="4" key="1">
    <citation type="submission" date="2023-03" db="EMBL/GenBank/DDBJ databases">
        <title>Complete genome of Cladonia borealis.</title>
        <authorList>
            <person name="Park H."/>
        </authorList>
    </citation>
    <scope>NUCLEOTIDE SEQUENCE</scope>
    <source>
        <strain evidence="4">ANT050790</strain>
    </source>
</reference>
<evidence type="ECO:0008006" key="6">
    <source>
        <dbReference type="Google" id="ProtNLM"/>
    </source>
</evidence>
<evidence type="ECO:0000313" key="4">
    <source>
        <dbReference type="EMBL" id="KAK0508061.1"/>
    </source>
</evidence>
<evidence type="ECO:0000313" key="5">
    <source>
        <dbReference type="Proteomes" id="UP001166286"/>
    </source>
</evidence>
<dbReference type="EMBL" id="JAFEKC020000021">
    <property type="protein sequence ID" value="KAK0508061.1"/>
    <property type="molecule type" value="Genomic_DNA"/>
</dbReference>
<dbReference type="InterPro" id="IPR000560">
    <property type="entry name" value="His_Pase_clade-2"/>
</dbReference>
<feature type="signal peptide" evidence="3">
    <location>
        <begin position="1"/>
        <end position="18"/>
    </location>
</feature>
<keyword evidence="5" id="KW-1185">Reference proteome</keyword>
<protein>
    <recommendedName>
        <fullName evidence="6">Phosphoglycerate mutase-like protein</fullName>
    </recommendedName>
</protein>
<dbReference type="PANTHER" id="PTHR11567:SF142">
    <property type="entry name" value="PHOSPHOGLYCERATE MUTASE-LIKE PROTEIN"/>
    <property type="match status" value="1"/>
</dbReference>
<dbReference type="Pfam" id="PF00328">
    <property type="entry name" value="His_Phos_2"/>
    <property type="match status" value="1"/>
</dbReference>
<accession>A0AA39U591</accession>
<organism evidence="4 5">
    <name type="scientific">Cladonia borealis</name>
    <dbReference type="NCBI Taxonomy" id="184061"/>
    <lineage>
        <taxon>Eukaryota</taxon>
        <taxon>Fungi</taxon>
        <taxon>Dikarya</taxon>
        <taxon>Ascomycota</taxon>
        <taxon>Pezizomycotina</taxon>
        <taxon>Lecanoromycetes</taxon>
        <taxon>OSLEUM clade</taxon>
        <taxon>Lecanoromycetidae</taxon>
        <taxon>Lecanorales</taxon>
        <taxon>Lecanorineae</taxon>
        <taxon>Cladoniaceae</taxon>
        <taxon>Cladonia</taxon>
    </lineage>
</organism>
<dbReference type="PANTHER" id="PTHR11567">
    <property type="entry name" value="ACID PHOSPHATASE-RELATED"/>
    <property type="match status" value="1"/>
</dbReference>
<dbReference type="Proteomes" id="UP001166286">
    <property type="component" value="Unassembled WGS sequence"/>
</dbReference>
<gene>
    <name evidence="4" type="ORF">JMJ35_009145</name>
</gene>
<evidence type="ECO:0000256" key="2">
    <source>
        <dbReference type="SAM" id="Phobius"/>
    </source>
</evidence>
<keyword evidence="2" id="KW-1133">Transmembrane helix</keyword>
<dbReference type="InterPro" id="IPR029033">
    <property type="entry name" value="His_PPase_superfam"/>
</dbReference>
<dbReference type="AlphaFoldDB" id="A0AA39U591"/>
<proteinExistence type="inferred from homology"/>
<keyword evidence="3" id="KW-0732">Signal</keyword>
<feature type="chain" id="PRO_5041313539" description="Phosphoglycerate mutase-like protein" evidence="3">
    <location>
        <begin position="19"/>
        <end position="473"/>
    </location>
</feature>
<comment type="similarity">
    <text evidence="1">Belongs to the histidine acid phosphatase family.</text>
</comment>
<dbReference type="Gene3D" id="3.40.50.1240">
    <property type="entry name" value="Phosphoglycerate mutase-like"/>
    <property type="match status" value="1"/>
</dbReference>
<comment type="caution">
    <text evidence="4">The sequence shown here is derived from an EMBL/GenBank/DDBJ whole genome shotgun (WGS) entry which is preliminary data.</text>
</comment>